<organism evidence="2 3">
    <name type="scientific">Candidatus Desantisbacteria bacterium CG1_02_38_46</name>
    <dbReference type="NCBI Taxonomy" id="1817893"/>
    <lineage>
        <taxon>Bacteria</taxon>
        <taxon>Candidatus Desantisiibacteriota</taxon>
    </lineage>
</organism>
<feature type="transmembrane region" description="Helical" evidence="1">
    <location>
        <begin position="32"/>
        <end position="52"/>
    </location>
</feature>
<accession>A0A1J4S872</accession>
<dbReference type="AlphaFoldDB" id="A0A1J4S872"/>
<dbReference type="Proteomes" id="UP000182278">
    <property type="component" value="Unassembled WGS sequence"/>
</dbReference>
<evidence type="ECO:0000313" key="2">
    <source>
        <dbReference type="EMBL" id="OIN95627.1"/>
    </source>
</evidence>
<reference evidence="2 3" key="1">
    <citation type="journal article" date="2016" name="Environ. Microbiol.">
        <title>Genomic resolution of a cold subsurface aquifer community provides metabolic insights for novel microbes adapted to high CO concentrations.</title>
        <authorList>
            <person name="Probst A.J."/>
            <person name="Castelle C.J."/>
            <person name="Singh A."/>
            <person name="Brown C.T."/>
            <person name="Anantharaman K."/>
            <person name="Sharon I."/>
            <person name="Hug L.A."/>
            <person name="Burstein D."/>
            <person name="Emerson J.B."/>
            <person name="Thomas B.C."/>
            <person name="Banfield J.F."/>
        </authorList>
    </citation>
    <scope>NUCLEOTIDE SEQUENCE [LARGE SCALE GENOMIC DNA]</scope>
    <source>
        <strain evidence="2">CG1_02_38_46</strain>
    </source>
</reference>
<dbReference type="EMBL" id="MNUO01000133">
    <property type="protein sequence ID" value="OIN95627.1"/>
    <property type="molecule type" value="Genomic_DNA"/>
</dbReference>
<comment type="caution">
    <text evidence="2">The sequence shown here is derived from an EMBL/GenBank/DDBJ whole genome shotgun (WGS) entry which is preliminary data.</text>
</comment>
<feature type="transmembrane region" description="Helical" evidence="1">
    <location>
        <begin position="205"/>
        <end position="226"/>
    </location>
</feature>
<evidence type="ECO:0000256" key="1">
    <source>
        <dbReference type="SAM" id="Phobius"/>
    </source>
</evidence>
<keyword evidence="1" id="KW-1133">Transmembrane helix</keyword>
<evidence type="ECO:0000313" key="3">
    <source>
        <dbReference type="Proteomes" id="UP000182278"/>
    </source>
</evidence>
<feature type="transmembrane region" description="Helical" evidence="1">
    <location>
        <begin position="144"/>
        <end position="166"/>
    </location>
</feature>
<keyword evidence="1" id="KW-0472">Membrane</keyword>
<evidence type="ECO:0008006" key="4">
    <source>
        <dbReference type="Google" id="ProtNLM"/>
    </source>
</evidence>
<keyword evidence="1" id="KW-0812">Transmembrane</keyword>
<name>A0A1J4S872_9BACT</name>
<gene>
    <name evidence="2" type="ORF">AUJ66_08905</name>
</gene>
<dbReference type="STRING" id="1817893.AUJ66_08905"/>
<protein>
    <recommendedName>
        <fullName evidence="4">DUF624 domain-containing protein</fullName>
    </recommendedName>
</protein>
<proteinExistence type="predicted"/>
<feature type="transmembrane region" description="Helical" evidence="1">
    <location>
        <begin position="178"/>
        <end position="199"/>
    </location>
</feature>
<feature type="transmembrane region" description="Helical" evidence="1">
    <location>
        <begin position="64"/>
        <end position="87"/>
    </location>
</feature>
<sequence>MSDEEKTENKVESISLVDETLKKFSQGLLNNLGKLILINLLWFIFAIPLFMLLFTKSRMDSSNFFALLFPFLILPAPATASIFNLTFQIIEGKDVKVIRDFFGGIGKYLVKGILLSAVIIMLFTAGFLYIWFCTNLKLSGVLPIVLIAIGLWIIFFIALMQSYLFPQMIQRNLNIKKILANSIYLTFDNVGFNSVIFLIAVVTWLVFGLSGIGIIILFMSAPSFLYNLAFKILLEKNYGVGGEIFKKRR</sequence>
<feature type="transmembrane region" description="Helical" evidence="1">
    <location>
        <begin position="108"/>
        <end position="132"/>
    </location>
</feature>